<dbReference type="eggNOG" id="ENOG502T91D">
    <property type="taxonomic scope" value="Eukaryota"/>
</dbReference>
<feature type="coiled-coil region" evidence="1">
    <location>
        <begin position="702"/>
        <end position="799"/>
    </location>
</feature>
<dbReference type="EMBL" id="CH916372">
    <property type="protein sequence ID" value="EDV99258.1"/>
    <property type="molecule type" value="Genomic_DNA"/>
</dbReference>
<dbReference type="InterPro" id="IPR031843">
    <property type="entry name" value="Yuri_gagarin"/>
</dbReference>
<keyword evidence="4" id="KW-1185">Reference proteome</keyword>
<dbReference type="InParanoid" id="B4JQS8"/>
<sequence length="1007" mass="116704">MGLSPTHSQAEEQQRLEQEQVMDDEEVKQVKGEPESTASSEQADKFKDEQKPYQIQTQNELELKAPPHATCSLRDATDDVAGCSCMCTRSLPEPLSTDLFLNKLKKLRESCGDEGMMTFKINSIFFKRLKDIDCMDQQGSGDSLLVQQLRLATYQDWVDMLMHVNQVLLGNMPAVELEAYKKTVSCFQSVRGEQHDVLDENRKIRKDMCAIIRLVQEAYHRSNWNTDDITLETMTVDQLLGTQADQCRPESEVTKCMKSLANEMAAKHDEVCYLKAQMGALDEVVQTARQKIILKDKCIAQLNQQLTELQDCLSKMTQDSNKARIVDALDYNGDFDNMDYTSCLFDGLSEKEKQASELLRMLNRELAEFIDLISKKDFAAMESRRKILSCLFDRINSNRAETLQKLDNLRGQLRNLDCNWSQLDIPLACSTQATDDDMDRQLIDGLRRRLYSMNEANKELNNRCQLTEVEILELRCTSDNEHSISLKNQEVLRQIADLLSKLQCSNLTDEEMDTEMSTNNPYCMGILKMYEKLKTLESNQEQQHQMLTTDIGADCPHRQQLEHTLLHCQTQSEILQATRDNYLSIIEEFRRDLEELTEQVEQQQQQQQQQQQNELLANDSEQCCEEPSRIGVNKLEQQNEELVCQILGLQNALADRDHRIEELQSTIDASADETCRVKNQIRALEQMKYELSQKVVKISSLLKVQEEEQQNLYKNYDDLENSFEEQSKALKRANRIAQSLEDRLGQVEKQQDELKAERNLLREEIISLKEKDAQSTGRERALNEQLRACQQEVDKARCLRWEMRAQFKREKAQDKDMLDGLVRANEDIRMEIRAAHCRCKEMQIKLNQQQNVTEQQQLIIDTFRNWKDAQVRSDEAMRQCIQRHKEHINMLMEQSHHQCDEYQRLFRDYRLLDVELRRVKNAVDGRLSSTNYDHPSAVVQRGQEVHDDMTNRLRLMCVTSQRLTEQNRALNDGKDVDPNSGQSPQRFPGGGSQQSHPAPATLQTHRT</sequence>
<name>B4JQS8_DROGR</name>
<dbReference type="Proteomes" id="UP000001070">
    <property type="component" value="Unassembled WGS sequence"/>
</dbReference>
<dbReference type="FunCoup" id="B4JQS8">
    <property type="interactions" value="4"/>
</dbReference>
<feature type="compositionally biased region" description="Basic and acidic residues" evidence="2">
    <location>
        <begin position="9"/>
        <end position="18"/>
    </location>
</feature>
<dbReference type="OrthoDB" id="6350415at2759"/>
<feature type="region of interest" description="Disordered" evidence="2">
    <location>
        <begin position="1"/>
        <end position="49"/>
    </location>
</feature>
<feature type="region of interest" description="Disordered" evidence="2">
    <location>
        <begin position="600"/>
        <end position="620"/>
    </location>
</feature>
<dbReference type="OMA" id="PRINCEL"/>
<keyword evidence="1" id="KW-0175">Coiled coil</keyword>
<evidence type="ECO:0000256" key="1">
    <source>
        <dbReference type="SAM" id="Coils"/>
    </source>
</evidence>
<protein>
    <submittedName>
        <fullName evidence="3">GH13126</fullName>
    </submittedName>
</protein>
<gene>
    <name evidence="3" type="primary">Dgri\GH13126</name>
    <name evidence="3" type="ORF">Dgri_GH13126</name>
</gene>
<evidence type="ECO:0000256" key="2">
    <source>
        <dbReference type="SAM" id="MobiDB-lite"/>
    </source>
</evidence>
<feature type="compositionally biased region" description="Low complexity" evidence="2">
    <location>
        <begin position="602"/>
        <end position="612"/>
    </location>
</feature>
<evidence type="ECO:0000313" key="3">
    <source>
        <dbReference type="EMBL" id="EDV99258.1"/>
    </source>
</evidence>
<dbReference type="PhylomeDB" id="B4JQS8"/>
<organism evidence="4">
    <name type="scientific">Drosophila grimshawi</name>
    <name type="common">Hawaiian fruit fly</name>
    <name type="synonym">Idiomyia grimshawi</name>
    <dbReference type="NCBI Taxonomy" id="7222"/>
    <lineage>
        <taxon>Eukaryota</taxon>
        <taxon>Metazoa</taxon>
        <taxon>Ecdysozoa</taxon>
        <taxon>Arthropoda</taxon>
        <taxon>Hexapoda</taxon>
        <taxon>Insecta</taxon>
        <taxon>Pterygota</taxon>
        <taxon>Neoptera</taxon>
        <taxon>Endopterygota</taxon>
        <taxon>Diptera</taxon>
        <taxon>Brachycera</taxon>
        <taxon>Muscomorpha</taxon>
        <taxon>Ephydroidea</taxon>
        <taxon>Drosophilidae</taxon>
        <taxon>Drosophila</taxon>
        <taxon>Hawaiian Drosophila</taxon>
    </lineage>
</organism>
<dbReference type="Pfam" id="PF15934">
    <property type="entry name" value="Yuri_gagarin"/>
    <property type="match status" value="1"/>
</dbReference>
<proteinExistence type="predicted"/>
<evidence type="ECO:0000313" key="4">
    <source>
        <dbReference type="Proteomes" id="UP000001070"/>
    </source>
</evidence>
<dbReference type="HOGENOM" id="CLU_324471_0_0_1"/>
<dbReference type="SMR" id="B4JQS8"/>
<dbReference type="AlphaFoldDB" id="B4JQS8"/>
<accession>B4JQS8</accession>
<feature type="region of interest" description="Disordered" evidence="2">
    <location>
        <begin position="968"/>
        <end position="1007"/>
    </location>
</feature>
<feature type="compositionally biased region" description="Polar residues" evidence="2">
    <location>
        <begin position="993"/>
        <end position="1007"/>
    </location>
</feature>
<reference evidence="3 4" key="1">
    <citation type="journal article" date="2007" name="Nature">
        <title>Evolution of genes and genomes on the Drosophila phylogeny.</title>
        <authorList>
            <consortium name="Drosophila 12 Genomes Consortium"/>
            <person name="Clark A.G."/>
            <person name="Eisen M.B."/>
            <person name="Smith D.R."/>
            <person name="Bergman C.M."/>
            <person name="Oliver B."/>
            <person name="Markow T.A."/>
            <person name="Kaufman T.C."/>
            <person name="Kellis M."/>
            <person name="Gelbart W."/>
            <person name="Iyer V.N."/>
            <person name="Pollard D.A."/>
            <person name="Sackton T.B."/>
            <person name="Larracuente A.M."/>
            <person name="Singh N.D."/>
            <person name="Abad J.P."/>
            <person name="Abt D.N."/>
            <person name="Adryan B."/>
            <person name="Aguade M."/>
            <person name="Akashi H."/>
            <person name="Anderson W.W."/>
            <person name="Aquadro C.F."/>
            <person name="Ardell D.H."/>
            <person name="Arguello R."/>
            <person name="Artieri C.G."/>
            <person name="Barbash D.A."/>
            <person name="Barker D."/>
            <person name="Barsanti P."/>
            <person name="Batterham P."/>
            <person name="Batzoglou S."/>
            <person name="Begun D."/>
            <person name="Bhutkar A."/>
            <person name="Blanco E."/>
            <person name="Bosak S.A."/>
            <person name="Bradley R.K."/>
            <person name="Brand A.D."/>
            <person name="Brent M.R."/>
            <person name="Brooks A.N."/>
            <person name="Brown R.H."/>
            <person name="Butlin R.K."/>
            <person name="Caggese C."/>
            <person name="Calvi B.R."/>
            <person name="Bernardo de Carvalho A."/>
            <person name="Caspi A."/>
            <person name="Castrezana S."/>
            <person name="Celniker S.E."/>
            <person name="Chang J.L."/>
            <person name="Chapple C."/>
            <person name="Chatterji S."/>
            <person name="Chinwalla A."/>
            <person name="Civetta A."/>
            <person name="Clifton S.W."/>
            <person name="Comeron J.M."/>
            <person name="Costello J.C."/>
            <person name="Coyne J.A."/>
            <person name="Daub J."/>
            <person name="David R.G."/>
            <person name="Delcher A.L."/>
            <person name="Delehaunty K."/>
            <person name="Do C.B."/>
            <person name="Ebling H."/>
            <person name="Edwards K."/>
            <person name="Eickbush T."/>
            <person name="Evans J.D."/>
            <person name="Filipski A."/>
            <person name="Findeiss S."/>
            <person name="Freyhult E."/>
            <person name="Fulton L."/>
            <person name="Fulton R."/>
            <person name="Garcia A.C."/>
            <person name="Gardiner A."/>
            <person name="Garfield D.A."/>
            <person name="Garvin B.E."/>
            <person name="Gibson G."/>
            <person name="Gilbert D."/>
            <person name="Gnerre S."/>
            <person name="Godfrey J."/>
            <person name="Good R."/>
            <person name="Gotea V."/>
            <person name="Gravely B."/>
            <person name="Greenberg A.J."/>
            <person name="Griffiths-Jones S."/>
            <person name="Gross S."/>
            <person name="Guigo R."/>
            <person name="Gustafson E.A."/>
            <person name="Haerty W."/>
            <person name="Hahn M.W."/>
            <person name="Halligan D.L."/>
            <person name="Halpern A.L."/>
            <person name="Halter G.M."/>
            <person name="Han M.V."/>
            <person name="Heger A."/>
            <person name="Hillier L."/>
            <person name="Hinrichs A.S."/>
            <person name="Holmes I."/>
            <person name="Hoskins R.A."/>
            <person name="Hubisz M.J."/>
            <person name="Hultmark D."/>
            <person name="Huntley M.A."/>
            <person name="Jaffe D.B."/>
            <person name="Jagadeeshan S."/>
            <person name="Jeck W.R."/>
            <person name="Johnson J."/>
            <person name="Jones C.D."/>
            <person name="Jordan W.C."/>
            <person name="Karpen G.H."/>
            <person name="Kataoka E."/>
            <person name="Keightley P.D."/>
            <person name="Kheradpour P."/>
            <person name="Kirkness E.F."/>
            <person name="Koerich L.B."/>
            <person name="Kristiansen K."/>
            <person name="Kudrna D."/>
            <person name="Kulathinal R.J."/>
            <person name="Kumar S."/>
            <person name="Kwok R."/>
            <person name="Lander E."/>
            <person name="Langley C.H."/>
            <person name="Lapoint R."/>
            <person name="Lazzaro B.P."/>
            <person name="Lee S.J."/>
            <person name="Levesque L."/>
            <person name="Li R."/>
            <person name="Lin C.F."/>
            <person name="Lin M.F."/>
            <person name="Lindblad-Toh K."/>
            <person name="Llopart A."/>
            <person name="Long M."/>
            <person name="Low L."/>
            <person name="Lozovsky E."/>
            <person name="Lu J."/>
            <person name="Luo M."/>
            <person name="Machado C.A."/>
            <person name="Makalowski W."/>
            <person name="Marzo M."/>
            <person name="Matsuda M."/>
            <person name="Matzkin L."/>
            <person name="McAllister B."/>
            <person name="McBride C.S."/>
            <person name="McKernan B."/>
            <person name="McKernan K."/>
            <person name="Mendez-Lago M."/>
            <person name="Minx P."/>
            <person name="Mollenhauer M.U."/>
            <person name="Montooth K."/>
            <person name="Mount S.M."/>
            <person name="Mu X."/>
            <person name="Myers E."/>
            <person name="Negre B."/>
            <person name="Newfeld S."/>
            <person name="Nielsen R."/>
            <person name="Noor M.A."/>
            <person name="O'Grady P."/>
            <person name="Pachter L."/>
            <person name="Papaceit M."/>
            <person name="Parisi M.J."/>
            <person name="Parisi M."/>
            <person name="Parts L."/>
            <person name="Pedersen J.S."/>
            <person name="Pesole G."/>
            <person name="Phillippy A.M."/>
            <person name="Ponting C.P."/>
            <person name="Pop M."/>
            <person name="Porcelli D."/>
            <person name="Powell J.R."/>
            <person name="Prohaska S."/>
            <person name="Pruitt K."/>
            <person name="Puig M."/>
            <person name="Quesneville H."/>
            <person name="Ram K.R."/>
            <person name="Rand D."/>
            <person name="Rasmussen M.D."/>
            <person name="Reed L.K."/>
            <person name="Reenan R."/>
            <person name="Reily A."/>
            <person name="Remington K.A."/>
            <person name="Rieger T.T."/>
            <person name="Ritchie M.G."/>
            <person name="Robin C."/>
            <person name="Rogers Y.H."/>
            <person name="Rohde C."/>
            <person name="Rozas J."/>
            <person name="Rubenfield M.J."/>
            <person name="Ruiz A."/>
            <person name="Russo S."/>
            <person name="Salzberg S.L."/>
            <person name="Sanchez-Gracia A."/>
            <person name="Saranga D.J."/>
            <person name="Sato H."/>
            <person name="Schaeffer S.W."/>
            <person name="Schatz M.C."/>
            <person name="Schlenke T."/>
            <person name="Schwartz R."/>
            <person name="Segarra C."/>
            <person name="Singh R.S."/>
            <person name="Sirot L."/>
            <person name="Sirota M."/>
            <person name="Sisneros N.B."/>
            <person name="Smith C.D."/>
            <person name="Smith T.F."/>
            <person name="Spieth J."/>
            <person name="Stage D.E."/>
            <person name="Stark A."/>
            <person name="Stephan W."/>
            <person name="Strausberg R.L."/>
            <person name="Strempel S."/>
            <person name="Sturgill D."/>
            <person name="Sutton G."/>
            <person name="Sutton G.G."/>
            <person name="Tao W."/>
            <person name="Teichmann S."/>
            <person name="Tobari Y.N."/>
            <person name="Tomimura Y."/>
            <person name="Tsolas J.M."/>
            <person name="Valente V.L."/>
            <person name="Venter E."/>
            <person name="Venter J.C."/>
            <person name="Vicario S."/>
            <person name="Vieira F.G."/>
            <person name="Vilella A.J."/>
            <person name="Villasante A."/>
            <person name="Walenz B."/>
            <person name="Wang J."/>
            <person name="Wasserman M."/>
            <person name="Watts T."/>
            <person name="Wilson D."/>
            <person name="Wilson R.K."/>
            <person name="Wing R.A."/>
            <person name="Wolfner M.F."/>
            <person name="Wong A."/>
            <person name="Wong G.K."/>
            <person name="Wu C.I."/>
            <person name="Wu G."/>
            <person name="Yamamoto D."/>
            <person name="Yang H.P."/>
            <person name="Yang S.P."/>
            <person name="Yorke J.A."/>
            <person name="Yoshida K."/>
            <person name="Zdobnov E."/>
            <person name="Zhang P."/>
            <person name="Zhang Y."/>
            <person name="Zimin A.V."/>
            <person name="Baldwin J."/>
            <person name="Abdouelleil A."/>
            <person name="Abdulkadir J."/>
            <person name="Abebe A."/>
            <person name="Abera B."/>
            <person name="Abreu J."/>
            <person name="Acer S.C."/>
            <person name="Aftuck L."/>
            <person name="Alexander A."/>
            <person name="An P."/>
            <person name="Anderson E."/>
            <person name="Anderson S."/>
            <person name="Arachi H."/>
            <person name="Azer M."/>
            <person name="Bachantsang P."/>
            <person name="Barry A."/>
            <person name="Bayul T."/>
            <person name="Berlin A."/>
            <person name="Bessette D."/>
            <person name="Bloom T."/>
            <person name="Blye J."/>
            <person name="Boguslavskiy L."/>
            <person name="Bonnet C."/>
            <person name="Boukhgalter B."/>
            <person name="Bourzgui I."/>
            <person name="Brown A."/>
            <person name="Cahill P."/>
            <person name="Channer S."/>
            <person name="Cheshatsang Y."/>
            <person name="Chuda L."/>
            <person name="Citroen M."/>
            <person name="Collymore A."/>
            <person name="Cooke P."/>
            <person name="Costello M."/>
            <person name="D'Aco K."/>
            <person name="Daza R."/>
            <person name="De Haan G."/>
            <person name="DeGray S."/>
            <person name="DeMaso C."/>
            <person name="Dhargay N."/>
            <person name="Dooley K."/>
            <person name="Dooley E."/>
            <person name="Doricent M."/>
            <person name="Dorje P."/>
            <person name="Dorjee K."/>
            <person name="Dupes A."/>
            <person name="Elong R."/>
            <person name="Falk J."/>
            <person name="Farina A."/>
            <person name="Faro S."/>
            <person name="Ferguson D."/>
            <person name="Fisher S."/>
            <person name="Foley C.D."/>
            <person name="Franke A."/>
            <person name="Friedrich D."/>
            <person name="Gadbois L."/>
            <person name="Gearin G."/>
            <person name="Gearin C.R."/>
            <person name="Giannoukos G."/>
            <person name="Goode T."/>
            <person name="Graham J."/>
            <person name="Grandbois E."/>
            <person name="Grewal S."/>
            <person name="Gyaltsen K."/>
            <person name="Hafez N."/>
            <person name="Hagos B."/>
            <person name="Hall J."/>
            <person name="Henson C."/>
            <person name="Hollinger A."/>
            <person name="Honan T."/>
            <person name="Huard M.D."/>
            <person name="Hughes L."/>
            <person name="Hurhula B."/>
            <person name="Husby M.E."/>
            <person name="Kamat A."/>
            <person name="Kanga B."/>
            <person name="Kashin S."/>
            <person name="Khazanovich D."/>
            <person name="Kisner P."/>
            <person name="Lance K."/>
            <person name="Lara M."/>
            <person name="Lee W."/>
            <person name="Lennon N."/>
            <person name="Letendre F."/>
            <person name="LeVine R."/>
            <person name="Lipovsky A."/>
            <person name="Liu X."/>
            <person name="Liu J."/>
            <person name="Liu S."/>
            <person name="Lokyitsang T."/>
            <person name="Lokyitsang Y."/>
            <person name="Lubonja R."/>
            <person name="Lui A."/>
            <person name="MacDonald P."/>
            <person name="Magnisalis V."/>
            <person name="Maru K."/>
            <person name="Matthews C."/>
            <person name="McCusker W."/>
            <person name="McDonough S."/>
            <person name="Mehta T."/>
            <person name="Meldrim J."/>
            <person name="Meneus L."/>
            <person name="Mihai O."/>
            <person name="Mihalev A."/>
            <person name="Mihova T."/>
            <person name="Mittelman R."/>
            <person name="Mlenga V."/>
            <person name="Montmayeur A."/>
            <person name="Mulrain L."/>
            <person name="Navidi A."/>
            <person name="Naylor J."/>
            <person name="Negash T."/>
            <person name="Nguyen T."/>
            <person name="Nguyen N."/>
            <person name="Nicol R."/>
            <person name="Norbu C."/>
            <person name="Norbu N."/>
            <person name="Novod N."/>
            <person name="O'Neill B."/>
            <person name="Osman S."/>
            <person name="Markiewicz E."/>
            <person name="Oyono O.L."/>
            <person name="Patti C."/>
            <person name="Phunkhang P."/>
            <person name="Pierre F."/>
            <person name="Priest M."/>
            <person name="Raghuraman S."/>
            <person name="Rege F."/>
            <person name="Reyes R."/>
            <person name="Rise C."/>
            <person name="Rogov P."/>
            <person name="Ross K."/>
            <person name="Ryan E."/>
            <person name="Settipalli S."/>
            <person name="Shea T."/>
            <person name="Sherpa N."/>
            <person name="Shi L."/>
            <person name="Shih D."/>
            <person name="Sparrow T."/>
            <person name="Spaulding J."/>
            <person name="Stalker J."/>
            <person name="Stange-Thomann N."/>
            <person name="Stavropoulos S."/>
            <person name="Stone C."/>
            <person name="Strader C."/>
            <person name="Tesfaye S."/>
            <person name="Thomson T."/>
            <person name="Thoulutsang Y."/>
            <person name="Thoulutsang D."/>
            <person name="Topham K."/>
            <person name="Topping I."/>
            <person name="Tsamla T."/>
            <person name="Vassiliev H."/>
            <person name="Vo A."/>
            <person name="Wangchuk T."/>
            <person name="Wangdi T."/>
            <person name="Weiand M."/>
            <person name="Wilkinson J."/>
            <person name="Wilson A."/>
            <person name="Yadav S."/>
            <person name="Young G."/>
            <person name="Yu Q."/>
            <person name="Zembek L."/>
            <person name="Zhong D."/>
            <person name="Zimmer A."/>
            <person name="Zwirko Z."/>
            <person name="Jaffe D.B."/>
            <person name="Alvarez P."/>
            <person name="Brockman W."/>
            <person name="Butler J."/>
            <person name="Chin C."/>
            <person name="Gnerre S."/>
            <person name="Grabherr M."/>
            <person name="Kleber M."/>
            <person name="Mauceli E."/>
            <person name="MacCallum I."/>
        </authorList>
    </citation>
    <scope>NUCLEOTIDE SEQUENCE [LARGE SCALE GENOMIC DNA]</scope>
    <source>
        <strain evidence="4">Tucson 15287-2541.00</strain>
    </source>
</reference>
<feature type="coiled-coil region" evidence="1">
    <location>
        <begin position="443"/>
        <end position="477"/>
    </location>
</feature>